<feature type="compositionally biased region" description="Basic and acidic residues" evidence="1">
    <location>
        <begin position="51"/>
        <end position="64"/>
    </location>
</feature>
<protein>
    <submittedName>
        <fullName evidence="2">Uncharacterized protein</fullName>
    </submittedName>
</protein>
<organism evidence="2 3">
    <name type="scientific">Phytophthora sojae (strain P6497)</name>
    <name type="common">Soybean stem and root rot agent</name>
    <name type="synonym">Phytophthora megasperma f. sp. glycines</name>
    <dbReference type="NCBI Taxonomy" id="1094619"/>
    <lineage>
        <taxon>Eukaryota</taxon>
        <taxon>Sar</taxon>
        <taxon>Stramenopiles</taxon>
        <taxon>Oomycota</taxon>
        <taxon>Peronosporomycetes</taxon>
        <taxon>Peronosporales</taxon>
        <taxon>Peronosporaceae</taxon>
        <taxon>Phytophthora</taxon>
    </lineage>
</organism>
<feature type="region of interest" description="Disordered" evidence="1">
    <location>
        <begin position="1"/>
        <end position="100"/>
    </location>
</feature>
<feature type="compositionally biased region" description="Polar residues" evidence="1">
    <location>
        <begin position="1"/>
        <end position="19"/>
    </location>
</feature>
<dbReference type="EMBL" id="JH159155">
    <property type="protein sequence ID" value="EGZ16200.1"/>
    <property type="molecule type" value="Genomic_DNA"/>
</dbReference>
<dbReference type="AlphaFoldDB" id="G4ZKL9"/>
<evidence type="ECO:0000313" key="2">
    <source>
        <dbReference type="EMBL" id="EGZ16200.1"/>
    </source>
</evidence>
<dbReference type="GeneID" id="20649721"/>
<gene>
    <name evidence="2" type="ORF">PHYSODRAFT_354873</name>
</gene>
<evidence type="ECO:0000256" key="1">
    <source>
        <dbReference type="SAM" id="MobiDB-lite"/>
    </source>
</evidence>
<reference evidence="2 3" key="1">
    <citation type="journal article" date="2006" name="Science">
        <title>Phytophthora genome sequences uncover evolutionary origins and mechanisms of pathogenesis.</title>
        <authorList>
            <person name="Tyler B.M."/>
            <person name="Tripathy S."/>
            <person name="Zhang X."/>
            <person name="Dehal P."/>
            <person name="Jiang R.H."/>
            <person name="Aerts A."/>
            <person name="Arredondo F.D."/>
            <person name="Baxter L."/>
            <person name="Bensasson D."/>
            <person name="Beynon J.L."/>
            <person name="Chapman J."/>
            <person name="Damasceno C.M."/>
            <person name="Dorrance A.E."/>
            <person name="Dou D."/>
            <person name="Dickerman A.W."/>
            <person name="Dubchak I.L."/>
            <person name="Garbelotto M."/>
            <person name="Gijzen M."/>
            <person name="Gordon S.G."/>
            <person name="Govers F."/>
            <person name="Grunwald N.J."/>
            <person name="Huang W."/>
            <person name="Ivors K.L."/>
            <person name="Jones R.W."/>
            <person name="Kamoun S."/>
            <person name="Krampis K."/>
            <person name="Lamour K.H."/>
            <person name="Lee M.K."/>
            <person name="McDonald W.H."/>
            <person name="Medina M."/>
            <person name="Meijer H.J."/>
            <person name="Nordberg E.K."/>
            <person name="Maclean D.J."/>
            <person name="Ospina-Giraldo M.D."/>
            <person name="Morris P.F."/>
            <person name="Phuntumart V."/>
            <person name="Putnam N.H."/>
            <person name="Rash S."/>
            <person name="Rose J.K."/>
            <person name="Sakihama Y."/>
            <person name="Salamov A.A."/>
            <person name="Savidor A."/>
            <person name="Scheuring C.F."/>
            <person name="Smith B.M."/>
            <person name="Sobral B.W."/>
            <person name="Terry A."/>
            <person name="Torto-Alalibo T.A."/>
            <person name="Win J."/>
            <person name="Xu Z."/>
            <person name="Zhang H."/>
            <person name="Grigoriev I.V."/>
            <person name="Rokhsar D.S."/>
            <person name="Boore J.L."/>
        </authorList>
    </citation>
    <scope>NUCLEOTIDE SEQUENCE [LARGE SCALE GENOMIC DNA]</scope>
    <source>
        <strain evidence="2 3">P6497</strain>
    </source>
</reference>
<proteinExistence type="predicted"/>
<dbReference type="Proteomes" id="UP000002640">
    <property type="component" value="Unassembled WGS sequence"/>
</dbReference>
<sequence>MPLGSTQALQYQRRYQSEASGFPARSEQEWQDVDPQSPAFTRVLQGTTPRNVEEDKTDTSRDPSTDNGDSSGNNSLEPQQWSEAEGNNRPSSAGDLGRENQGDVQCRVSWCEHVGQRYGLCWAHGGVKKCCHRNCPKIALATGEFCSLHEREVSANSF</sequence>
<feature type="compositionally biased region" description="Low complexity" evidence="1">
    <location>
        <begin position="66"/>
        <end position="75"/>
    </location>
</feature>
<dbReference type="KEGG" id="psoj:PHYSODRAFT_354873"/>
<dbReference type="RefSeq" id="XP_009529949.1">
    <property type="nucleotide sequence ID" value="XM_009531654.1"/>
</dbReference>
<evidence type="ECO:0000313" key="3">
    <source>
        <dbReference type="Proteomes" id="UP000002640"/>
    </source>
</evidence>
<dbReference type="InParanoid" id="G4ZKL9"/>
<accession>G4ZKL9</accession>
<keyword evidence="3" id="KW-1185">Reference proteome</keyword>
<name>G4ZKL9_PHYSP</name>